<evidence type="ECO:0000259" key="3">
    <source>
        <dbReference type="Pfam" id="PF00724"/>
    </source>
</evidence>
<keyword evidence="5" id="KW-1185">Reference proteome</keyword>
<dbReference type="PANTHER" id="PTHR43656">
    <property type="entry name" value="BINDING OXIDOREDUCTASE, PUTATIVE (AFU_ORTHOLOGUE AFUA_2G08260)-RELATED"/>
    <property type="match status" value="1"/>
</dbReference>
<dbReference type="SUPFAM" id="SSF51395">
    <property type="entry name" value="FMN-linked oxidoreductases"/>
    <property type="match status" value="2"/>
</dbReference>
<accession>A0A1H9CEQ1</accession>
<keyword evidence="2" id="KW-0560">Oxidoreductase</keyword>
<dbReference type="Proteomes" id="UP000198833">
    <property type="component" value="Unassembled WGS sequence"/>
</dbReference>
<dbReference type="OrthoDB" id="9806724at2"/>
<feature type="domain" description="NADH:flavin oxidoreductase/NADH oxidase N-terminal" evidence="3">
    <location>
        <begin position="8"/>
        <end position="306"/>
    </location>
</feature>
<dbReference type="GO" id="GO:0010181">
    <property type="term" value="F:FMN binding"/>
    <property type="evidence" value="ECO:0007669"/>
    <property type="project" value="InterPro"/>
</dbReference>
<dbReference type="Gene3D" id="3.20.20.70">
    <property type="entry name" value="Aldolase class I"/>
    <property type="match status" value="2"/>
</dbReference>
<dbReference type="GO" id="GO:0016491">
    <property type="term" value="F:oxidoreductase activity"/>
    <property type="evidence" value="ECO:0007669"/>
    <property type="project" value="UniProtKB-KW"/>
</dbReference>
<evidence type="ECO:0000256" key="1">
    <source>
        <dbReference type="ARBA" id="ARBA00022630"/>
    </source>
</evidence>
<dbReference type="Pfam" id="PF00724">
    <property type="entry name" value="Oxidored_FMN"/>
    <property type="match status" value="2"/>
</dbReference>
<protein>
    <submittedName>
        <fullName evidence="4">2,4-dienoyl-CoA reductase</fullName>
    </submittedName>
</protein>
<name>A0A1H9CEQ1_9LACT</name>
<feature type="domain" description="NADH:flavin oxidoreductase/NADH oxidase N-terminal" evidence="3">
    <location>
        <begin position="340"/>
        <end position="488"/>
    </location>
</feature>
<dbReference type="EMBL" id="FOEN01000004">
    <property type="protein sequence ID" value="SEP99487.1"/>
    <property type="molecule type" value="Genomic_DNA"/>
</dbReference>
<organism evidence="4 5">
    <name type="scientific">Ignavigranum ruoffiae</name>
    <dbReference type="NCBI Taxonomy" id="89093"/>
    <lineage>
        <taxon>Bacteria</taxon>
        <taxon>Bacillati</taxon>
        <taxon>Bacillota</taxon>
        <taxon>Bacilli</taxon>
        <taxon>Lactobacillales</taxon>
        <taxon>Aerococcaceae</taxon>
        <taxon>Ignavigranum</taxon>
    </lineage>
</organism>
<gene>
    <name evidence="4" type="ORF">SAMN04488558_1048</name>
</gene>
<dbReference type="RefSeq" id="WP_092571090.1">
    <property type="nucleotide sequence ID" value="NZ_FOEN01000004.1"/>
</dbReference>
<dbReference type="STRING" id="89093.SAMN04488558_1048"/>
<evidence type="ECO:0000256" key="2">
    <source>
        <dbReference type="ARBA" id="ARBA00023002"/>
    </source>
</evidence>
<dbReference type="PANTHER" id="PTHR43656:SF2">
    <property type="entry name" value="BINDING OXIDOREDUCTASE, PUTATIVE (AFU_ORTHOLOGUE AFUA_2G08260)-RELATED"/>
    <property type="match status" value="1"/>
</dbReference>
<dbReference type="InterPro" id="IPR013785">
    <property type="entry name" value="Aldolase_TIM"/>
</dbReference>
<evidence type="ECO:0000313" key="5">
    <source>
        <dbReference type="Proteomes" id="UP000198833"/>
    </source>
</evidence>
<dbReference type="AlphaFoldDB" id="A0A1H9CEQ1"/>
<dbReference type="InterPro" id="IPR051799">
    <property type="entry name" value="NADH_flavin_oxidoreductase"/>
</dbReference>
<proteinExistence type="predicted"/>
<dbReference type="InterPro" id="IPR001155">
    <property type="entry name" value="OxRdtase_FMN_N"/>
</dbReference>
<reference evidence="4 5" key="1">
    <citation type="submission" date="2016-10" db="EMBL/GenBank/DDBJ databases">
        <authorList>
            <person name="de Groot N.N."/>
        </authorList>
    </citation>
    <scope>NUCLEOTIDE SEQUENCE [LARGE SCALE GENOMIC DNA]</scope>
    <source>
        <strain evidence="4 5">DSM 15695</strain>
    </source>
</reference>
<keyword evidence="1" id="KW-0285">Flavoprotein</keyword>
<sequence>MFNEVLSINGQSLKNRLVMAPISLNFSKKGYLTKEEANILINRSKRCGMLILGSHALNTKVCGLEDGWILDNQNDNLGINYLIKQAHKNNVRVIIQLYDGEQQKENNDEAINRYSRETSIINHLNENKIHEKILAFIKAVALSITLGFDGVEIHGANSFLIQQFLSPYYNQRTDKWGGTQSNRELFLKKILQAIKRLKCLMNRDDFIVGLRMIPEELPGGITIEDSIHLLKNLSVNELNYVHLSLRLWKQKDKNGNLIVEKLAKSLDKDILLINSGQILNPTIANQSLEYCHLVSIGKSLLTKSFFEDLDCDIERELADFLHLQNNFKPQKIFLRNNLRIMGPLSLMSSNKEGTISAAEFSFYSERAKNIDLVIFGATAVSFSGKCIINGPDLFKNIHVSSFQKLIRKFKEKNCYSIIQLYHAGRFGKNSIYFKNNLNKLINQGEIDSNFVQELFEIYCSFGKSMQLAFSAGFKGIEINLTDPYLLGNIMKSNNYYLRILLIKSLLKIFYNIKKINDYSNFLIGIRINPENFACEMNERIFIQEFVMEIHPYIDYISFNVNDYQTINSLAMIELIKKSSQNKLFHLISGGIRNEQDKEYMKNFNLIPMQVRPFIFNNNAHEIEREEKLNILNSRIKMNELRIPISFQKSMKESREWYVE</sequence>
<evidence type="ECO:0000313" key="4">
    <source>
        <dbReference type="EMBL" id="SEP99487.1"/>
    </source>
</evidence>